<evidence type="ECO:0000313" key="2">
    <source>
        <dbReference type="Proteomes" id="UP000192783"/>
    </source>
</evidence>
<dbReference type="OrthoDB" id="5515118at2"/>
<gene>
    <name evidence="1" type="ORF">SAMN02746041_00306</name>
</gene>
<organism evidence="1 2">
    <name type="scientific">Desulfacinum hydrothermale DSM 13146</name>
    <dbReference type="NCBI Taxonomy" id="1121390"/>
    <lineage>
        <taxon>Bacteria</taxon>
        <taxon>Pseudomonadati</taxon>
        <taxon>Thermodesulfobacteriota</taxon>
        <taxon>Syntrophobacteria</taxon>
        <taxon>Syntrophobacterales</taxon>
        <taxon>Syntrophobacteraceae</taxon>
        <taxon>Desulfacinum</taxon>
    </lineage>
</organism>
<evidence type="ECO:0000313" key="1">
    <source>
        <dbReference type="EMBL" id="SMC17374.1"/>
    </source>
</evidence>
<accession>A0A1W1X0E3</accession>
<dbReference type="Proteomes" id="UP000192783">
    <property type="component" value="Unassembled WGS sequence"/>
</dbReference>
<dbReference type="SUPFAM" id="SSF48452">
    <property type="entry name" value="TPR-like"/>
    <property type="match status" value="1"/>
</dbReference>
<dbReference type="AlphaFoldDB" id="A0A1W1X0E3"/>
<reference evidence="1 2" key="1">
    <citation type="submission" date="2017-04" db="EMBL/GenBank/DDBJ databases">
        <authorList>
            <person name="Afonso C.L."/>
            <person name="Miller P.J."/>
            <person name="Scott M.A."/>
            <person name="Spackman E."/>
            <person name="Goraichik I."/>
            <person name="Dimitrov K.M."/>
            <person name="Suarez D.L."/>
            <person name="Swayne D.E."/>
        </authorList>
    </citation>
    <scope>NUCLEOTIDE SEQUENCE [LARGE SCALE GENOMIC DNA]</scope>
    <source>
        <strain evidence="1 2">DSM 13146</strain>
    </source>
</reference>
<keyword evidence="2" id="KW-1185">Reference proteome</keyword>
<dbReference type="InterPro" id="IPR011990">
    <property type="entry name" value="TPR-like_helical_dom_sf"/>
</dbReference>
<dbReference type="EMBL" id="FWXF01000001">
    <property type="protein sequence ID" value="SMC17374.1"/>
    <property type="molecule type" value="Genomic_DNA"/>
</dbReference>
<evidence type="ECO:0008006" key="3">
    <source>
        <dbReference type="Google" id="ProtNLM"/>
    </source>
</evidence>
<protein>
    <recommendedName>
        <fullName evidence="3">Tetratricopeptide repeat-containing protein</fullName>
    </recommendedName>
</protein>
<proteinExistence type="predicted"/>
<sequence length="181" mass="20446">MMDHETRERAREQTLLWATQAYRACARRHFIPAFHYLQRALDHARAHGLTRLQAQLCRDAAHIHLHHGATGKARRLLLEGLSLEVEDVTLRFGLLSNLASVELLERNYHQGLIAVEAALAAFLQAYPELEGAPFALVSSYTALHKLRRSLRQVVALLDSGIDPDRIHITYRPAAPPWNPPS</sequence>
<dbReference type="RefSeq" id="WP_084055772.1">
    <property type="nucleotide sequence ID" value="NZ_FWXF01000001.1"/>
</dbReference>
<name>A0A1W1X0E3_9BACT</name>